<name>A0A2T7PYI1_POMCA</name>
<feature type="domain" description="Ig-like" evidence="6">
    <location>
        <begin position="11"/>
        <end position="98"/>
    </location>
</feature>
<dbReference type="GO" id="GO:0005886">
    <property type="term" value="C:plasma membrane"/>
    <property type="evidence" value="ECO:0007669"/>
    <property type="project" value="TreeGrafter"/>
</dbReference>
<evidence type="ECO:0000256" key="4">
    <source>
        <dbReference type="ARBA" id="ARBA00023180"/>
    </source>
</evidence>
<keyword evidence="4" id="KW-0325">Glycoprotein</keyword>
<dbReference type="InterPro" id="IPR013783">
    <property type="entry name" value="Ig-like_fold"/>
</dbReference>
<keyword evidence="2" id="KW-0472">Membrane</keyword>
<dbReference type="EMBL" id="PZQS01000001">
    <property type="protein sequence ID" value="PVD38481.1"/>
    <property type="molecule type" value="Genomic_DNA"/>
</dbReference>
<dbReference type="AlphaFoldDB" id="A0A2T7PYI1"/>
<reference evidence="7 8" key="1">
    <citation type="submission" date="2018-04" db="EMBL/GenBank/DDBJ databases">
        <title>The genome of golden apple snail Pomacea canaliculata provides insight into stress tolerance and invasive adaptation.</title>
        <authorList>
            <person name="Liu C."/>
            <person name="Liu B."/>
            <person name="Ren Y."/>
            <person name="Zhang Y."/>
            <person name="Wang H."/>
            <person name="Li S."/>
            <person name="Jiang F."/>
            <person name="Yin L."/>
            <person name="Zhang G."/>
            <person name="Qian W."/>
            <person name="Fan W."/>
        </authorList>
    </citation>
    <scope>NUCLEOTIDE SEQUENCE [LARGE SCALE GENOMIC DNA]</scope>
    <source>
        <strain evidence="7">SZHN2017</strain>
        <tissue evidence="7">Muscle</tissue>
    </source>
</reference>
<keyword evidence="5" id="KW-0393">Immunoglobulin domain</keyword>
<dbReference type="Pfam" id="PF13927">
    <property type="entry name" value="Ig_3"/>
    <property type="match status" value="2"/>
</dbReference>
<dbReference type="InterPro" id="IPR003599">
    <property type="entry name" value="Ig_sub"/>
</dbReference>
<protein>
    <recommendedName>
        <fullName evidence="6">Ig-like domain-containing protein</fullName>
    </recommendedName>
</protein>
<dbReference type="GO" id="GO:0098609">
    <property type="term" value="P:cell-cell adhesion"/>
    <property type="evidence" value="ECO:0007669"/>
    <property type="project" value="TreeGrafter"/>
</dbReference>
<dbReference type="InterPro" id="IPR007110">
    <property type="entry name" value="Ig-like_dom"/>
</dbReference>
<feature type="domain" description="Ig-like" evidence="6">
    <location>
        <begin position="106"/>
        <end position="181"/>
    </location>
</feature>
<dbReference type="STRING" id="400727.A0A2T7PYI1"/>
<keyword evidence="8" id="KW-1185">Reference proteome</keyword>
<comment type="subcellular location">
    <subcellularLocation>
        <location evidence="1">Membrane</location>
        <topology evidence="1">Single-pass type I membrane protein</topology>
    </subcellularLocation>
</comment>
<feature type="domain" description="Ig-like" evidence="6">
    <location>
        <begin position="393"/>
        <end position="479"/>
    </location>
</feature>
<feature type="domain" description="Ig-like" evidence="6">
    <location>
        <begin position="189"/>
        <end position="264"/>
    </location>
</feature>
<dbReference type="SUPFAM" id="SSF48726">
    <property type="entry name" value="Immunoglobulin"/>
    <property type="match status" value="7"/>
</dbReference>
<accession>A0A2T7PYI1</accession>
<dbReference type="InterPro" id="IPR051275">
    <property type="entry name" value="Cell_adhesion_signaling"/>
</dbReference>
<dbReference type="PANTHER" id="PTHR11640:SF31">
    <property type="entry name" value="IRREGULAR CHIASM C-ROUGHEST PROTEIN-RELATED"/>
    <property type="match status" value="1"/>
</dbReference>
<feature type="domain" description="Ig-like" evidence="6">
    <location>
        <begin position="274"/>
        <end position="345"/>
    </location>
</feature>
<dbReference type="InterPro" id="IPR003598">
    <property type="entry name" value="Ig_sub2"/>
</dbReference>
<dbReference type="PANTHER" id="PTHR11640">
    <property type="entry name" value="NEPHRIN"/>
    <property type="match status" value="1"/>
</dbReference>
<evidence type="ECO:0000256" key="2">
    <source>
        <dbReference type="ARBA" id="ARBA00023136"/>
    </source>
</evidence>
<evidence type="ECO:0000256" key="3">
    <source>
        <dbReference type="ARBA" id="ARBA00023157"/>
    </source>
</evidence>
<feature type="domain" description="Ig-like" evidence="6">
    <location>
        <begin position="488"/>
        <end position="568"/>
    </location>
</feature>
<dbReference type="OrthoDB" id="10039395at2759"/>
<dbReference type="GO" id="GO:0050839">
    <property type="term" value="F:cell adhesion molecule binding"/>
    <property type="evidence" value="ECO:0007669"/>
    <property type="project" value="TreeGrafter"/>
</dbReference>
<dbReference type="GO" id="GO:0005911">
    <property type="term" value="C:cell-cell junction"/>
    <property type="evidence" value="ECO:0007669"/>
    <property type="project" value="TreeGrafter"/>
</dbReference>
<organism evidence="7 8">
    <name type="scientific">Pomacea canaliculata</name>
    <name type="common">Golden apple snail</name>
    <dbReference type="NCBI Taxonomy" id="400727"/>
    <lineage>
        <taxon>Eukaryota</taxon>
        <taxon>Metazoa</taxon>
        <taxon>Spiralia</taxon>
        <taxon>Lophotrochozoa</taxon>
        <taxon>Mollusca</taxon>
        <taxon>Gastropoda</taxon>
        <taxon>Caenogastropoda</taxon>
        <taxon>Architaenioglossa</taxon>
        <taxon>Ampullarioidea</taxon>
        <taxon>Ampullariidae</taxon>
        <taxon>Pomacea</taxon>
    </lineage>
</organism>
<keyword evidence="3" id="KW-1015">Disulfide bond</keyword>
<dbReference type="PROSITE" id="PS50835">
    <property type="entry name" value="IG_LIKE"/>
    <property type="match status" value="7"/>
</dbReference>
<comment type="caution">
    <text evidence="7">The sequence shown here is derived from an EMBL/GenBank/DDBJ whole genome shotgun (WGS) entry which is preliminary data.</text>
</comment>
<dbReference type="Gene3D" id="2.60.40.10">
    <property type="entry name" value="Immunoglobulins"/>
    <property type="match status" value="7"/>
</dbReference>
<gene>
    <name evidence="7" type="ORF">C0Q70_01096</name>
</gene>
<dbReference type="SMART" id="SM00409">
    <property type="entry name" value="IG"/>
    <property type="match status" value="7"/>
</dbReference>
<dbReference type="InterPro" id="IPR036179">
    <property type="entry name" value="Ig-like_dom_sf"/>
</dbReference>
<evidence type="ECO:0000313" key="8">
    <source>
        <dbReference type="Proteomes" id="UP000245119"/>
    </source>
</evidence>
<feature type="domain" description="Ig-like" evidence="6">
    <location>
        <begin position="573"/>
        <end position="654"/>
    </location>
</feature>
<proteinExistence type="predicted"/>
<sequence>MCDLSVQPRTPTLSISPTSTVADGSSATFTCSSSSQSEMAAEGYNTTLYLSNGGTFTSVSPPTATWPYVITASTAQAGQYACSVTYRQVESPKSSVVNLLVKPSTPVVSLLQAMAVDGSAVSLQCGTSNQTGLSSTWTTNSNFQTTSNSTYLTFPNIAFTDMGIYSCMLTLNSINSDYSATGYSLVVKPMAPVITGTLTVEEGSLLSLTCQPQSSGMPTPVTYSWSRGVTTQILQINAVTFSDAGQITCKVSANGIDSSPSSVASVMGLSTIAVDDGSESVTLNCSTASQVTPTTVTWYGEQDVVIQGQSSASYTITSPSLASSGSVKCSMTYNSVESAKSNTILLEGKSNISFLAWLRLTLVCLVKTSQESIVFARESCKVSKLLNAKNIRPRQPVLTGPTTAVATNSSVTMTCSSASKPPGAATLTFSWKKDATTLTGETGANLVISRAPTTAAGQYTCAASYLSVTSLDSSTFRLTVQGRSTRQPTIKPSSQLVSVGSKVTLTCETTSTPVTTFTYRWSKDGVSMAASGQTLTIDQVQSSDGGTYTCAVVDNSVTSATSNAYQLTVVDAPQSLSLTPAIPPTSLVEGDSLTVTCAAACNPTCTFQWSKSGTSTPVSSVSQLSLEVTAQSAGTYTCTASNSEGSDHLLQSLRSW</sequence>
<dbReference type="Pfam" id="PF13895">
    <property type="entry name" value="Ig_2"/>
    <property type="match status" value="2"/>
</dbReference>
<evidence type="ECO:0000259" key="6">
    <source>
        <dbReference type="PROSITE" id="PS50835"/>
    </source>
</evidence>
<dbReference type="Proteomes" id="UP000245119">
    <property type="component" value="Linkage Group LG1"/>
</dbReference>
<dbReference type="SMART" id="SM00408">
    <property type="entry name" value="IGc2"/>
    <property type="match status" value="5"/>
</dbReference>
<evidence type="ECO:0000256" key="1">
    <source>
        <dbReference type="ARBA" id="ARBA00004479"/>
    </source>
</evidence>
<evidence type="ECO:0000256" key="5">
    <source>
        <dbReference type="ARBA" id="ARBA00023319"/>
    </source>
</evidence>
<evidence type="ECO:0000313" key="7">
    <source>
        <dbReference type="EMBL" id="PVD38481.1"/>
    </source>
</evidence>